<name>A0ABR9RUT1_9ACTN</name>
<keyword evidence="2" id="KW-1185">Reference proteome</keyword>
<organism evidence="1 2">
    <name type="scientific">Nocardioides malaquae</name>
    <dbReference type="NCBI Taxonomy" id="2773426"/>
    <lineage>
        <taxon>Bacteria</taxon>
        <taxon>Bacillati</taxon>
        <taxon>Actinomycetota</taxon>
        <taxon>Actinomycetes</taxon>
        <taxon>Propionibacteriales</taxon>
        <taxon>Nocardioidaceae</taxon>
        <taxon>Nocardioides</taxon>
    </lineage>
</organism>
<sequence length="293" mass="29396">MDAWAGAGVPHDAALVASSLREGDWVEASLYGLSAGLGAVGFVADPVAALTSAGVGWAIEHVGPLREMLDDLAGDPTSVMADAGRLEDAAAATMTSVGVVRETTSRHLGDMAGEAVAAAAEFARGAGADCEVFAALVAAGAEAMRRASGLVTVVRGLVRDAISELVGMATSSAVTVVVTAGAAVPGVVLRVAARARTLTARLSSTLAALARSVEGLRLLLDRAEGVLAGLVRAAGDRTPSRIPAGATPVQAWADGLVRRVHAVRPTLEALHTVPGGLAVVVHGPPDGEELSCR</sequence>
<protein>
    <submittedName>
        <fullName evidence="1">Uncharacterized protein</fullName>
    </submittedName>
</protein>
<dbReference type="EMBL" id="JADCSA010000011">
    <property type="protein sequence ID" value="MBE7325358.1"/>
    <property type="molecule type" value="Genomic_DNA"/>
</dbReference>
<evidence type="ECO:0000313" key="1">
    <source>
        <dbReference type="EMBL" id="MBE7325358.1"/>
    </source>
</evidence>
<gene>
    <name evidence="1" type="ORF">IEQ44_11900</name>
</gene>
<evidence type="ECO:0000313" key="2">
    <source>
        <dbReference type="Proteomes" id="UP000756387"/>
    </source>
</evidence>
<dbReference type="Proteomes" id="UP000756387">
    <property type="component" value="Unassembled WGS sequence"/>
</dbReference>
<dbReference type="RefSeq" id="WP_193638683.1">
    <property type="nucleotide sequence ID" value="NZ_JADCSA010000011.1"/>
</dbReference>
<comment type="caution">
    <text evidence="1">The sequence shown here is derived from an EMBL/GenBank/DDBJ whole genome shotgun (WGS) entry which is preliminary data.</text>
</comment>
<reference evidence="1 2" key="1">
    <citation type="submission" date="2020-10" db="EMBL/GenBank/DDBJ databases">
        <title>Nocardioides sp. isolated from sludge.</title>
        <authorList>
            <person name="Zhang X."/>
        </authorList>
    </citation>
    <scope>NUCLEOTIDE SEQUENCE [LARGE SCALE GENOMIC DNA]</scope>
    <source>
        <strain evidence="1 2">Y6</strain>
    </source>
</reference>
<accession>A0ABR9RUT1</accession>
<proteinExistence type="predicted"/>